<dbReference type="Proteomes" id="UP001574673">
    <property type="component" value="Unassembled WGS sequence"/>
</dbReference>
<proteinExistence type="predicted"/>
<organism evidence="1 2">
    <name type="scientific">Dentiradicibacter hellwigii</name>
    <dbReference type="NCBI Taxonomy" id="3149053"/>
    <lineage>
        <taxon>Bacteria</taxon>
        <taxon>Pseudomonadati</taxon>
        <taxon>Pseudomonadota</taxon>
        <taxon>Betaproteobacteria</taxon>
        <taxon>Rhodocyclales</taxon>
        <taxon>Rhodocyclaceae</taxon>
        <taxon>Dentiradicibacter</taxon>
    </lineage>
</organism>
<name>A0ABV4UIB9_9RHOO</name>
<comment type="caution">
    <text evidence="1">The sequence shown here is derived from an EMBL/GenBank/DDBJ whole genome shotgun (WGS) entry which is preliminary data.</text>
</comment>
<dbReference type="RefSeq" id="WP_418892018.1">
    <property type="nucleotide sequence ID" value="NZ_JBEUWX010000003.1"/>
</dbReference>
<accession>A0ABV4UIB9</accession>
<gene>
    <name evidence="1" type="ORF">ABCS64_11440</name>
</gene>
<evidence type="ECO:0000313" key="2">
    <source>
        <dbReference type="Proteomes" id="UP001574673"/>
    </source>
</evidence>
<evidence type="ECO:0000313" key="1">
    <source>
        <dbReference type="EMBL" id="MFA9950930.1"/>
    </source>
</evidence>
<dbReference type="InterPro" id="IPR021725">
    <property type="entry name" value="Cdd1"/>
</dbReference>
<dbReference type="Pfam" id="PF11731">
    <property type="entry name" value="Cdd1"/>
    <property type="match status" value="1"/>
</dbReference>
<keyword evidence="2" id="KW-1185">Reference proteome</keyword>
<protein>
    <submittedName>
        <fullName evidence="1">Helix-hairpin-helix domain-containing protein</fullName>
    </submittedName>
</protein>
<reference evidence="2" key="1">
    <citation type="submission" date="2024-06" db="EMBL/GenBank/DDBJ databases">
        <title>Radixoralia hellwigii gen. nov., sp nov., isolated from a root canal in the human oral cavity.</title>
        <authorList>
            <person name="Bartsch S."/>
            <person name="Wittmer A."/>
            <person name="Schulz A.-K."/>
            <person name="Neumann-Schaal M."/>
            <person name="Wolf J."/>
            <person name="Gronow S."/>
            <person name="Tennert C."/>
            <person name="Haecker G."/>
            <person name="Cieplik F."/>
            <person name="Al-Ahmad A."/>
        </authorList>
    </citation>
    <scope>NUCLEOTIDE SEQUENCE [LARGE SCALE GENOMIC DNA]</scope>
    <source>
        <strain evidence="2">Wk13</strain>
    </source>
</reference>
<sequence>MHPDKVDRARLRQLTDLPNIGPAGAADLLRLGIRTPEDLLGRDPYALYETLCALDNRRHDPCVIDVFIAITRFMEGDAARPWWAYTAERKRHLHAQNDPLDRRDLHNPHAHVNMQHAAGNAP</sequence>
<dbReference type="Gene3D" id="1.10.150.20">
    <property type="entry name" value="5' to 3' exonuclease, C-terminal subdomain"/>
    <property type="match status" value="1"/>
</dbReference>
<dbReference type="EMBL" id="JBEUWX010000003">
    <property type="protein sequence ID" value="MFA9950930.1"/>
    <property type="molecule type" value="Genomic_DNA"/>
</dbReference>